<dbReference type="InterPro" id="IPR018721">
    <property type="entry name" value="DUF2252"/>
</dbReference>
<gene>
    <name evidence="2" type="ORF">AWB65_06047</name>
</gene>
<sequence>METVMKAPRKAKAEASKIAGDVPVLRSRAERLTAGRALRDSVPRSSHAEWTPSAQRRDPIEILEESNQDRLPELVPIRYGRMLRSPFTFLRGSAALMAHDLATTPSTGLRVQACGDCHLLNFGLFATPERNLVFDLNDFDETLPAPWEWDLKRLAVSFAIAGRDNDLPDADSRKAVLECVRAYREHLREYSRMNPLEVWYTRLDVETLIATAPDEKVKKYRERLAERARQRVVENLFPKITGEVAGRRRLVDQPPLLYHVSDPGFEERVREALADYRQSLSDERRVLMDRYHLEDFALKVVGIGSVGTRCFIGLFFDEENHPLILQFKEERRSVLEPYAGKSHYDNQGQRVVMGQRLMQSSSDIFLGWLRGQRGYDFFVRQLRDMKMSVLLDDMTAAQLNRYAAFCGWTLARAHSKSGDATTISGYLGKGDTFDEAIGAFSLAYADQTERDHAALVKAVHAGRLEALAEE</sequence>
<evidence type="ECO:0000313" key="3">
    <source>
        <dbReference type="Proteomes" id="UP000054977"/>
    </source>
</evidence>
<dbReference type="STRING" id="326474.AWB65_06047"/>
<protein>
    <recommendedName>
        <fullName evidence="4">DUF2252 domain-containing protein</fullName>
    </recommendedName>
</protein>
<dbReference type="Proteomes" id="UP000054977">
    <property type="component" value="Unassembled WGS sequence"/>
</dbReference>
<reference evidence="2" key="1">
    <citation type="submission" date="2016-01" db="EMBL/GenBank/DDBJ databases">
        <authorList>
            <person name="Peeters C."/>
        </authorList>
    </citation>
    <scope>NUCLEOTIDE SEQUENCE [LARGE SCALE GENOMIC DNA]</scope>
    <source>
        <strain evidence="2">LMG 22934</strain>
    </source>
</reference>
<comment type="caution">
    <text evidence="2">The sequence shown here is derived from an EMBL/GenBank/DDBJ whole genome shotgun (WGS) entry which is preliminary data.</text>
</comment>
<name>A0A158J6M7_9BURK</name>
<dbReference type="PANTHER" id="PTHR39441:SF1">
    <property type="entry name" value="DUF2252 DOMAIN-CONTAINING PROTEIN"/>
    <property type="match status" value="1"/>
</dbReference>
<dbReference type="Pfam" id="PF10009">
    <property type="entry name" value="DUF2252"/>
    <property type="match status" value="1"/>
</dbReference>
<proteinExistence type="predicted"/>
<evidence type="ECO:0000256" key="1">
    <source>
        <dbReference type="SAM" id="MobiDB-lite"/>
    </source>
</evidence>
<dbReference type="EMBL" id="FCNW02000062">
    <property type="protein sequence ID" value="SAL64486.1"/>
    <property type="molecule type" value="Genomic_DNA"/>
</dbReference>
<dbReference type="RefSeq" id="WP_087670601.1">
    <property type="nucleotide sequence ID" value="NZ_FCNW02000062.1"/>
</dbReference>
<organism evidence="2 3">
    <name type="scientific">Caballeronia humi</name>
    <dbReference type="NCBI Taxonomy" id="326474"/>
    <lineage>
        <taxon>Bacteria</taxon>
        <taxon>Pseudomonadati</taxon>
        <taxon>Pseudomonadota</taxon>
        <taxon>Betaproteobacteria</taxon>
        <taxon>Burkholderiales</taxon>
        <taxon>Burkholderiaceae</taxon>
        <taxon>Caballeronia</taxon>
    </lineage>
</organism>
<keyword evidence="3" id="KW-1185">Reference proteome</keyword>
<dbReference type="PANTHER" id="PTHR39441">
    <property type="entry name" value="DUF2252 DOMAIN-CONTAINING PROTEIN"/>
    <property type="match status" value="1"/>
</dbReference>
<evidence type="ECO:0000313" key="2">
    <source>
        <dbReference type="EMBL" id="SAL64486.1"/>
    </source>
</evidence>
<accession>A0A158J6M7</accession>
<dbReference type="OrthoDB" id="1491115at2"/>
<evidence type="ECO:0008006" key="4">
    <source>
        <dbReference type="Google" id="ProtNLM"/>
    </source>
</evidence>
<feature type="region of interest" description="Disordered" evidence="1">
    <location>
        <begin position="36"/>
        <end position="56"/>
    </location>
</feature>
<dbReference type="AlphaFoldDB" id="A0A158J6M7"/>